<protein>
    <submittedName>
        <fullName evidence="7">RHTO0S08e03334g1_1</fullName>
    </submittedName>
</protein>
<feature type="domain" description="Prephenate dehydratase" evidence="6">
    <location>
        <begin position="19"/>
        <end position="195"/>
    </location>
</feature>
<dbReference type="CDD" id="cd13532">
    <property type="entry name" value="PBP2_PDT_like"/>
    <property type="match status" value="1"/>
</dbReference>
<keyword evidence="2" id="KW-0057">Aromatic amino acid biosynthesis</keyword>
<sequence>MATSATSTAVNGMHPTLPRVAFLGPVGTYTHQATSEFFGDCESAPQARIADVFTAVSSGSASYGVVPIENSSFGPVAETTEQLRTTELSVRGMLALRIGHALMASRKAEKGKLKRVFSHEQAIGQCRRYLAERYPNVEIIPVNSTAQAAERAVDDLEALAICSLKCAEVYDLDVVDTDIQDAGEANTTRFIVLSRSTVSLPSRYPISRPKTVDTAPEQ</sequence>
<dbReference type="SUPFAM" id="SSF53850">
    <property type="entry name" value="Periplasmic binding protein-like II"/>
    <property type="match status" value="1"/>
</dbReference>
<evidence type="ECO:0000313" key="7">
    <source>
        <dbReference type="EMBL" id="CDR43598.1"/>
    </source>
</evidence>
<name>A0A061B6U6_RHOTO</name>
<dbReference type="AlphaFoldDB" id="A0A061B6U6"/>
<dbReference type="PROSITE" id="PS51171">
    <property type="entry name" value="PREPHENATE_DEHYDR_3"/>
    <property type="match status" value="1"/>
</dbReference>
<evidence type="ECO:0000259" key="6">
    <source>
        <dbReference type="PROSITE" id="PS51171"/>
    </source>
</evidence>
<keyword evidence="3" id="KW-0584">Phenylalanine biosynthesis</keyword>
<gene>
    <name evidence="7" type="ORF">RHTO0S_08e03334g</name>
</gene>
<organism evidence="7">
    <name type="scientific">Rhodotorula toruloides</name>
    <name type="common">Yeast</name>
    <name type="synonym">Rhodosporidium toruloides</name>
    <dbReference type="NCBI Taxonomy" id="5286"/>
    <lineage>
        <taxon>Eukaryota</taxon>
        <taxon>Fungi</taxon>
        <taxon>Dikarya</taxon>
        <taxon>Basidiomycota</taxon>
        <taxon>Pucciniomycotina</taxon>
        <taxon>Microbotryomycetes</taxon>
        <taxon>Sporidiobolales</taxon>
        <taxon>Sporidiobolaceae</taxon>
        <taxon>Rhodotorula</taxon>
    </lineage>
</organism>
<accession>A0A061B6U6</accession>
<dbReference type="GO" id="GO:0005737">
    <property type="term" value="C:cytoplasm"/>
    <property type="evidence" value="ECO:0007669"/>
    <property type="project" value="TreeGrafter"/>
</dbReference>
<dbReference type="OrthoDB" id="983542at2759"/>
<evidence type="ECO:0000256" key="2">
    <source>
        <dbReference type="ARBA" id="ARBA00023141"/>
    </source>
</evidence>
<reference evidence="7" key="1">
    <citation type="journal article" date="2014" name="Genome Announc.">
        <title>Draft genome sequence of Rhodosporidium toruloides CECT1137, an oleaginous yeast of biotechnological interest.</title>
        <authorList>
            <person name="Morin N."/>
            <person name="Calcas X."/>
            <person name="Devillers H."/>
            <person name="Durrens P."/>
            <person name="Sherman D.J."/>
            <person name="Nicaud J.-M."/>
            <person name="Neuveglise C."/>
        </authorList>
    </citation>
    <scope>NUCLEOTIDE SEQUENCE</scope>
    <source>
        <strain evidence="7">CECT1137</strain>
    </source>
</reference>
<dbReference type="GO" id="GO:0009094">
    <property type="term" value="P:L-phenylalanine biosynthetic process"/>
    <property type="evidence" value="ECO:0007669"/>
    <property type="project" value="UniProtKB-KW"/>
</dbReference>
<comment type="pathway">
    <text evidence="5">Amino-acid biosynthesis.</text>
</comment>
<keyword evidence="1" id="KW-0028">Amino-acid biosynthesis</keyword>
<evidence type="ECO:0000256" key="5">
    <source>
        <dbReference type="ARBA" id="ARBA00029440"/>
    </source>
</evidence>
<evidence type="ECO:0000256" key="4">
    <source>
        <dbReference type="ARBA" id="ARBA00023239"/>
    </source>
</evidence>
<dbReference type="EMBL" id="LK052943">
    <property type="protein sequence ID" value="CDR43598.1"/>
    <property type="molecule type" value="Genomic_DNA"/>
</dbReference>
<evidence type="ECO:0000256" key="1">
    <source>
        <dbReference type="ARBA" id="ARBA00022605"/>
    </source>
</evidence>
<proteinExistence type="predicted"/>
<keyword evidence="4" id="KW-0456">Lyase</keyword>
<dbReference type="PANTHER" id="PTHR21022:SF19">
    <property type="entry name" value="PREPHENATE DEHYDRATASE-RELATED"/>
    <property type="match status" value="1"/>
</dbReference>
<evidence type="ECO:0000256" key="3">
    <source>
        <dbReference type="ARBA" id="ARBA00023222"/>
    </source>
</evidence>
<dbReference type="InterPro" id="IPR001086">
    <property type="entry name" value="Preph_deHydtase"/>
</dbReference>
<dbReference type="Gene3D" id="3.40.190.10">
    <property type="entry name" value="Periplasmic binding protein-like II"/>
    <property type="match status" value="2"/>
</dbReference>
<dbReference type="Pfam" id="PF00800">
    <property type="entry name" value="PDT"/>
    <property type="match status" value="1"/>
</dbReference>
<dbReference type="PANTHER" id="PTHR21022">
    <property type="entry name" value="PREPHENATE DEHYDRATASE P PROTEIN"/>
    <property type="match status" value="1"/>
</dbReference>
<dbReference type="GO" id="GO:0004664">
    <property type="term" value="F:prephenate dehydratase activity"/>
    <property type="evidence" value="ECO:0007669"/>
    <property type="project" value="InterPro"/>
</dbReference>